<evidence type="ECO:0000313" key="2">
    <source>
        <dbReference type="EMBL" id="EMD41372.1"/>
    </source>
</evidence>
<dbReference type="EMBL" id="KB445791">
    <property type="protein sequence ID" value="EMD41372.1"/>
    <property type="molecule type" value="Genomic_DNA"/>
</dbReference>
<feature type="region of interest" description="Disordered" evidence="1">
    <location>
        <begin position="260"/>
        <end position="279"/>
    </location>
</feature>
<evidence type="ECO:0000256" key="1">
    <source>
        <dbReference type="SAM" id="MobiDB-lite"/>
    </source>
</evidence>
<reference evidence="2 3" key="1">
    <citation type="journal article" date="2012" name="Proc. Natl. Acad. Sci. U.S.A.">
        <title>Comparative genomics of Ceriporiopsis subvermispora and Phanerochaete chrysosporium provide insight into selective ligninolysis.</title>
        <authorList>
            <person name="Fernandez-Fueyo E."/>
            <person name="Ruiz-Duenas F.J."/>
            <person name="Ferreira P."/>
            <person name="Floudas D."/>
            <person name="Hibbett D.S."/>
            <person name="Canessa P."/>
            <person name="Larrondo L.F."/>
            <person name="James T.Y."/>
            <person name="Seelenfreund D."/>
            <person name="Lobos S."/>
            <person name="Polanco R."/>
            <person name="Tello M."/>
            <person name="Honda Y."/>
            <person name="Watanabe T."/>
            <person name="Watanabe T."/>
            <person name="Ryu J.S."/>
            <person name="Kubicek C.P."/>
            <person name="Schmoll M."/>
            <person name="Gaskell J."/>
            <person name="Hammel K.E."/>
            <person name="St John F.J."/>
            <person name="Vanden Wymelenberg A."/>
            <person name="Sabat G."/>
            <person name="Splinter BonDurant S."/>
            <person name="Syed K."/>
            <person name="Yadav J.S."/>
            <person name="Doddapaneni H."/>
            <person name="Subramanian V."/>
            <person name="Lavin J.L."/>
            <person name="Oguiza J.A."/>
            <person name="Perez G."/>
            <person name="Pisabarro A.G."/>
            <person name="Ramirez L."/>
            <person name="Santoyo F."/>
            <person name="Master E."/>
            <person name="Coutinho P.M."/>
            <person name="Henrissat B."/>
            <person name="Lombard V."/>
            <person name="Magnuson J.K."/>
            <person name="Kuees U."/>
            <person name="Hori C."/>
            <person name="Igarashi K."/>
            <person name="Samejima M."/>
            <person name="Held B.W."/>
            <person name="Barry K.W."/>
            <person name="LaButti K.M."/>
            <person name="Lapidus A."/>
            <person name="Lindquist E.A."/>
            <person name="Lucas S.M."/>
            <person name="Riley R."/>
            <person name="Salamov A.A."/>
            <person name="Hoffmeister D."/>
            <person name="Schwenk D."/>
            <person name="Hadar Y."/>
            <person name="Yarden O."/>
            <person name="de Vries R.P."/>
            <person name="Wiebenga A."/>
            <person name="Stenlid J."/>
            <person name="Eastwood D."/>
            <person name="Grigoriev I.V."/>
            <person name="Berka R.M."/>
            <person name="Blanchette R.A."/>
            <person name="Kersten P."/>
            <person name="Martinez A.T."/>
            <person name="Vicuna R."/>
            <person name="Cullen D."/>
        </authorList>
    </citation>
    <scope>NUCLEOTIDE SEQUENCE [LARGE SCALE GENOMIC DNA]</scope>
    <source>
        <strain evidence="2 3">B</strain>
    </source>
</reference>
<feature type="region of interest" description="Disordered" evidence="1">
    <location>
        <begin position="1"/>
        <end position="41"/>
    </location>
</feature>
<sequence length="515" mass="56045">MEEARRPCSQTLRDAQGPRRFPVHTPSQRLPPGTDNHIDGADAHTVPHALLHSPGNALRYCLQDEHPSTPGCPDASDATTECTVRAPPSETEGVASPLNMPYRLRKRTWTLRRLCAAPRRSATLRKRRKSGIPFAIATYFVRGASEPCRPPRRNRAPADRTRQGSNVRVRNGRLPRRAAKIASRSHARGTSPPRIDRALPAFRATREGGPAGHGVSQPARRARHSYQGLPMQLISEPYLTLSQTWTHICDDRSAGLDSEPRTLYRYGTPTPQRAHGCRRTHARARVVSCGQNTTLSCQKPDAFKSSVPEKTGAVGMASQALSSHTAHRAPAKRQHAQQHSQRSARPHWCDPEKHGPFAGPGRRPRAARPGPGALIGSQFAAHDARHDPLQHNVRRQGSITRRVRPDDLMRACAPHIRPWRDPASVEAWPAVYARVLAPHGGWCDGRPVGAATLAHCGVPPCPERAASSIGACRQPRDAPLPSRPSLAEQAASGYDGAVVCGAARAAPRAQGCRAV</sequence>
<accession>M2RSG0</accession>
<proteinExistence type="predicted"/>
<name>M2RSG0_CERS8</name>
<gene>
    <name evidence="2" type="ORF">CERSUDRAFT_89937</name>
</gene>
<feature type="region of interest" description="Disordered" evidence="1">
    <location>
        <begin position="321"/>
        <end position="366"/>
    </location>
</feature>
<protein>
    <submittedName>
        <fullName evidence="2">Uncharacterized protein</fullName>
    </submittedName>
</protein>
<evidence type="ECO:0000313" key="3">
    <source>
        <dbReference type="Proteomes" id="UP000016930"/>
    </source>
</evidence>
<dbReference type="Proteomes" id="UP000016930">
    <property type="component" value="Unassembled WGS sequence"/>
</dbReference>
<organism evidence="2 3">
    <name type="scientific">Ceriporiopsis subvermispora (strain B)</name>
    <name type="common">White-rot fungus</name>
    <name type="synonym">Gelatoporia subvermispora</name>
    <dbReference type="NCBI Taxonomy" id="914234"/>
    <lineage>
        <taxon>Eukaryota</taxon>
        <taxon>Fungi</taxon>
        <taxon>Dikarya</taxon>
        <taxon>Basidiomycota</taxon>
        <taxon>Agaricomycotina</taxon>
        <taxon>Agaricomycetes</taxon>
        <taxon>Polyporales</taxon>
        <taxon>Gelatoporiaceae</taxon>
        <taxon>Gelatoporia</taxon>
    </lineage>
</organism>
<dbReference type="AlphaFoldDB" id="M2RSG0"/>
<feature type="compositionally biased region" description="Basic residues" evidence="1">
    <location>
        <begin position="325"/>
        <end position="336"/>
    </location>
</feature>
<dbReference type="HOGENOM" id="CLU_528913_0_0_1"/>
<keyword evidence="3" id="KW-1185">Reference proteome</keyword>